<dbReference type="PANTHER" id="PTHR46517">
    <property type="entry name" value="FRUCTOSE-2,6-BISPHOSPHATASE TIGAR"/>
    <property type="match status" value="1"/>
</dbReference>
<organism evidence="4 5">
    <name type="scientific">Lentilactobacillus rapi</name>
    <dbReference type="NCBI Taxonomy" id="481723"/>
    <lineage>
        <taxon>Bacteria</taxon>
        <taxon>Bacillati</taxon>
        <taxon>Bacillota</taxon>
        <taxon>Bacilli</taxon>
        <taxon>Lactobacillales</taxon>
        <taxon>Lactobacillaceae</taxon>
        <taxon>Lentilactobacillus</taxon>
    </lineage>
</organism>
<reference evidence="4 5" key="1">
    <citation type="submission" date="2019-07" db="EMBL/GenBank/DDBJ databases">
        <title>Whole genome shotgun sequence of Lactobacillus rapi NBRC 109618.</title>
        <authorList>
            <person name="Hosoyama A."/>
            <person name="Uohara A."/>
            <person name="Ohji S."/>
            <person name="Ichikawa N."/>
        </authorList>
    </citation>
    <scope>NUCLEOTIDE SEQUENCE [LARGE SCALE GENOMIC DNA]</scope>
    <source>
        <strain evidence="4 5">NBRC 109618</strain>
    </source>
</reference>
<dbReference type="RefSeq" id="WP_056981304.1">
    <property type="nucleotide sequence ID" value="NZ_BKAM01000006.1"/>
</dbReference>
<dbReference type="GO" id="GO:0005829">
    <property type="term" value="C:cytosol"/>
    <property type="evidence" value="ECO:0007669"/>
    <property type="project" value="TreeGrafter"/>
</dbReference>
<evidence type="ECO:0000256" key="3">
    <source>
        <dbReference type="PIRSR" id="PIRSR613078-2"/>
    </source>
</evidence>
<comment type="caution">
    <text evidence="4">The sequence shown here is derived from an EMBL/GenBank/DDBJ whole genome shotgun (WGS) entry which is preliminary data.</text>
</comment>
<accession>A0A512PLA4</accession>
<dbReference type="Proteomes" id="UP000321569">
    <property type="component" value="Unassembled WGS sequence"/>
</dbReference>
<dbReference type="SMART" id="SM00855">
    <property type="entry name" value="PGAM"/>
    <property type="match status" value="1"/>
</dbReference>
<dbReference type="CDD" id="cd07067">
    <property type="entry name" value="HP_PGM_like"/>
    <property type="match status" value="1"/>
</dbReference>
<dbReference type="AlphaFoldDB" id="A0A512PLA4"/>
<evidence type="ECO:0000313" key="4">
    <source>
        <dbReference type="EMBL" id="GEP71971.1"/>
    </source>
</evidence>
<gene>
    <name evidence="4" type="ORF">LRA02_08390</name>
</gene>
<dbReference type="OrthoDB" id="9783269at2"/>
<dbReference type="GO" id="GO:0045820">
    <property type="term" value="P:negative regulation of glycolytic process"/>
    <property type="evidence" value="ECO:0007669"/>
    <property type="project" value="TreeGrafter"/>
</dbReference>
<dbReference type="PROSITE" id="PS00175">
    <property type="entry name" value="PG_MUTASE"/>
    <property type="match status" value="1"/>
</dbReference>
<dbReference type="PANTHER" id="PTHR46517:SF1">
    <property type="entry name" value="FRUCTOSE-2,6-BISPHOSPHATASE TIGAR"/>
    <property type="match status" value="1"/>
</dbReference>
<keyword evidence="1" id="KW-0378">Hydrolase</keyword>
<dbReference type="InterPro" id="IPR001345">
    <property type="entry name" value="PG/BPGM_mutase_AS"/>
</dbReference>
<feature type="binding site" evidence="3">
    <location>
        <begin position="7"/>
        <end position="14"/>
    </location>
    <ligand>
        <name>substrate</name>
    </ligand>
</feature>
<evidence type="ECO:0000256" key="1">
    <source>
        <dbReference type="ARBA" id="ARBA00022801"/>
    </source>
</evidence>
<dbReference type="EMBL" id="BKAM01000006">
    <property type="protein sequence ID" value="GEP71971.1"/>
    <property type="molecule type" value="Genomic_DNA"/>
</dbReference>
<feature type="active site" description="Proton donor/acceptor" evidence="2">
    <location>
        <position position="82"/>
    </location>
</feature>
<dbReference type="SUPFAM" id="SSF53254">
    <property type="entry name" value="Phosphoglycerate mutase-like"/>
    <property type="match status" value="1"/>
</dbReference>
<feature type="active site" description="Tele-phosphohistidine intermediate" evidence="2">
    <location>
        <position position="8"/>
    </location>
</feature>
<proteinExistence type="predicted"/>
<dbReference type="PIRSF" id="PIRSF000709">
    <property type="entry name" value="6PFK_2-Ptase"/>
    <property type="match status" value="1"/>
</dbReference>
<name>A0A512PLA4_9LACO</name>
<dbReference type="GO" id="GO:0004331">
    <property type="term" value="F:fructose-2,6-bisphosphate 2-phosphatase activity"/>
    <property type="evidence" value="ECO:0007669"/>
    <property type="project" value="TreeGrafter"/>
</dbReference>
<dbReference type="STRING" id="1423795.FD12_GL000064"/>
<dbReference type="Pfam" id="PF00300">
    <property type="entry name" value="His_Phos_1"/>
    <property type="match status" value="1"/>
</dbReference>
<dbReference type="GO" id="GO:0043456">
    <property type="term" value="P:regulation of pentose-phosphate shunt"/>
    <property type="evidence" value="ECO:0007669"/>
    <property type="project" value="TreeGrafter"/>
</dbReference>
<dbReference type="InterPro" id="IPR029033">
    <property type="entry name" value="His_PPase_superfam"/>
</dbReference>
<evidence type="ECO:0000256" key="2">
    <source>
        <dbReference type="PIRSR" id="PIRSR613078-1"/>
    </source>
</evidence>
<dbReference type="Gene3D" id="3.40.50.1240">
    <property type="entry name" value="Phosphoglycerate mutase-like"/>
    <property type="match status" value="1"/>
</dbReference>
<dbReference type="InterPro" id="IPR051695">
    <property type="entry name" value="Phosphoglycerate_Mutase"/>
</dbReference>
<dbReference type="InterPro" id="IPR013078">
    <property type="entry name" value="His_Pase_superF_clade-1"/>
</dbReference>
<feature type="binding site" evidence="3">
    <location>
        <position position="57"/>
    </location>
    <ligand>
        <name>substrate</name>
    </ligand>
</feature>
<sequence>MKLLLSRHGETEYNREKKYYGKANVELDDTGLKQADQLAEKLKNVPITIAIRSDLKRTEQTLNAVEKNHPTTRVIVEPEFDEMPFGNWEGKNANEVEAAYPDVWEKWLKAPFDVTPEGAEPFHDFEKRVIKAIDHYLETLPADSTVLLVAHLGVLRTLHHHWYPDVDWWSVKFNAGDYSEYEAVGNKVKLIQLNV</sequence>
<protein>
    <submittedName>
        <fullName evidence="4">Histidine phosphatase</fullName>
    </submittedName>
</protein>
<evidence type="ECO:0000313" key="5">
    <source>
        <dbReference type="Proteomes" id="UP000321569"/>
    </source>
</evidence>